<gene>
    <name evidence="7" type="ORF">CFH83_08320</name>
</gene>
<name>A0A2D3WLJ7_9BACT</name>
<dbReference type="InterPro" id="IPR015422">
    <property type="entry name" value="PyrdxlP-dep_Trfase_small"/>
</dbReference>
<dbReference type="AlphaFoldDB" id="A0A2D3WLJ7"/>
<feature type="domain" description="Aminotransferase class I/classII large" evidence="6">
    <location>
        <begin position="32"/>
        <end position="362"/>
    </location>
</feature>
<evidence type="ECO:0000259" key="6">
    <source>
        <dbReference type="Pfam" id="PF00155"/>
    </source>
</evidence>
<evidence type="ECO:0000256" key="3">
    <source>
        <dbReference type="ARBA" id="ARBA00022679"/>
    </source>
</evidence>
<evidence type="ECO:0000256" key="2">
    <source>
        <dbReference type="ARBA" id="ARBA00010008"/>
    </source>
</evidence>
<dbReference type="Gene3D" id="3.90.1150.10">
    <property type="entry name" value="Aspartate Aminotransferase, domain 1"/>
    <property type="match status" value="1"/>
</dbReference>
<proteinExistence type="inferred from homology"/>
<dbReference type="RefSeq" id="WP_294897179.1">
    <property type="nucleotide sequence ID" value="NZ_DLUI01000119.1"/>
</dbReference>
<dbReference type="SUPFAM" id="SSF53383">
    <property type="entry name" value="PLP-dependent transferases"/>
    <property type="match status" value="1"/>
</dbReference>
<dbReference type="InterPro" id="IPR015421">
    <property type="entry name" value="PyrdxlP-dep_Trfase_major"/>
</dbReference>
<keyword evidence="3" id="KW-0808">Transferase</keyword>
<dbReference type="GO" id="GO:0030170">
    <property type="term" value="F:pyridoxal phosphate binding"/>
    <property type="evidence" value="ECO:0007669"/>
    <property type="project" value="InterPro"/>
</dbReference>
<evidence type="ECO:0000256" key="4">
    <source>
        <dbReference type="ARBA" id="ARBA00022898"/>
    </source>
</evidence>
<dbReference type="InterPro" id="IPR004839">
    <property type="entry name" value="Aminotransferase_I/II_large"/>
</dbReference>
<evidence type="ECO:0000256" key="5">
    <source>
        <dbReference type="RuleBase" id="RU003693"/>
    </source>
</evidence>
<comment type="similarity">
    <text evidence="2">Belongs to the class-II pyridoxal-phosphate-dependent aminotransferase family. BioF subfamily.</text>
</comment>
<dbReference type="PANTHER" id="PTHR13693">
    <property type="entry name" value="CLASS II AMINOTRANSFERASE/8-AMINO-7-OXONONANOATE SYNTHASE"/>
    <property type="match status" value="1"/>
</dbReference>
<evidence type="ECO:0000313" key="8">
    <source>
        <dbReference type="Proteomes" id="UP000228859"/>
    </source>
</evidence>
<accession>A0A2D3WLJ7</accession>
<evidence type="ECO:0000313" key="7">
    <source>
        <dbReference type="EMBL" id="DAB37979.1"/>
    </source>
</evidence>
<comment type="caution">
    <text evidence="7">The sequence shown here is derived from an EMBL/GenBank/DDBJ whole genome shotgun (WGS) entry which is preliminary data.</text>
</comment>
<organism evidence="7 8">
    <name type="scientific">Sulfuricurvum kujiense</name>
    <dbReference type="NCBI Taxonomy" id="148813"/>
    <lineage>
        <taxon>Bacteria</taxon>
        <taxon>Pseudomonadati</taxon>
        <taxon>Campylobacterota</taxon>
        <taxon>Epsilonproteobacteria</taxon>
        <taxon>Campylobacterales</taxon>
        <taxon>Sulfurimonadaceae</taxon>
        <taxon>Sulfuricurvum</taxon>
    </lineage>
</organism>
<dbReference type="Pfam" id="PF00155">
    <property type="entry name" value="Aminotran_1_2"/>
    <property type="match status" value="1"/>
</dbReference>
<reference evidence="7 8" key="1">
    <citation type="journal article" date="2017" name="Front. Microbiol.">
        <title>Comparative Genomic Analysis of the Class Epsilonproteobacteria and Proposed Reclassification to Epsilonbacteraeota (phyl. nov.).</title>
        <authorList>
            <person name="Waite D.W."/>
            <person name="Vanwonterghem I."/>
            <person name="Rinke C."/>
            <person name="Parks D.H."/>
            <person name="Zhang Y."/>
            <person name="Takai K."/>
            <person name="Sievert S.M."/>
            <person name="Simon J."/>
            <person name="Campbell B.J."/>
            <person name="Hanson T.E."/>
            <person name="Woyke T."/>
            <person name="Klotz M.G."/>
            <person name="Hugenholtz P."/>
        </authorList>
    </citation>
    <scope>NUCLEOTIDE SEQUENCE [LARGE SCALE GENOMIC DNA]</scope>
    <source>
        <strain evidence="7">UBA12443</strain>
    </source>
</reference>
<keyword evidence="4 5" id="KW-0663">Pyridoxal phosphate</keyword>
<dbReference type="Gene3D" id="3.40.640.10">
    <property type="entry name" value="Type I PLP-dependent aspartate aminotransferase-like (Major domain)"/>
    <property type="match status" value="1"/>
</dbReference>
<dbReference type="GO" id="GO:0016740">
    <property type="term" value="F:transferase activity"/>
    <property type="evidence" value="ECO:0007669"/>
    <property type="project" value="UniProtKB-KW"/>
</dbReference>
<dbReference type="EMBL" id="DLUI01000119">
    <property type="protein sequence ID" value="DAB37979.1"/>
    <property type="molecule type" value="Genomic_DNA"/>
</dbReference>
<dbReference type="PROSITE" id="PS00599">
    <property type="entry name" value="AA_TRANSFER_CLASS_2"/>
    <property type="match status" value="1"/>
</dbReference>
<dbReference type="InterPro" id="IPR015424">
    <property type="entry name" value="PyrdxlP-dep_Trfase"/>
</dbReference>
<dbReference type="PANTHER" id="PTHR13693:SF77">
    <property type="entry name" value="8-AMINO-7-OXONONANOATE SYNTHASE"/>
    <property type="match status" value="1"/>
</dbReference>
<dbReference type="InterPro" id="IPR050087">
    <property type="entry name" value="AON_synthase_class-II"/>
</dbReference>
<sequence>MNNPYSSELNALKRSGRYRERRIRDDSLLDAASNDYLGLAHNKELHRRACETLTLYSDHAPKASMLVNGYHPIHAAFEEALCRANGFEAGIVMGSGFNANIGLIEALVRKGDVLLMDEEYHASGVAGSRMCEGEVIFFPHNDPFALKTELERAQGKRVIVAVEGIYSMGGDLVPREIIELAIEHEAILILDEAHSSGVIGEHLMGILDYYGIAPTSLMIKMGTLGKAYGSFGAYVLSSTHISEYLINRAKNVIYATAPSLYDTALAHYALIYIQTHAIGLREEIAARQKIVKEILGITCAGLIVPIEIGDNREVMRLQEQLKNEMGIHVGAIRQPTVKKAILRLIARLDIERAVLAQACERLTQIWVK</sequence>
<comment type="cofactor">
    <cofactor evidence="1 5">
        <name>pyridoxal 5'-phosphate</name>
        <dbReference type="ChEBI" id="CHEBI:597326"/>
    </cofactor>
</comment>
<dbReference type="InterPro" id="IPR001917">
    <property type="entry name" value="Aminotrans_II_pyridoxalP_BS"/>
</dbReference>
<dbReference type="Proteomes" id="UP000228859">
    <property type="component" value="Unassembled WGS sequence"/>
</dbReference>
<evidence type="ECO:0000256" key="1">
    <source>
        <dbReference type="ARBA" id="ARBA00001933"/>
    </source>
</evidence>
<protein>
    <submittedName>
        <fullName evidence="7">8-amino-7-oxononanoate synthase</fullName>
    </submittedName>
</protein>